<dbReference type="Pfam" id="PF01388">
    <property type="entry name" value="ARID"/>
    <property type="match status" value="1"/>
</dbReference>
<dbReference type="InterPro" id="IPR051232">
    <property type="entry name" value="ARID/SWI1_ChromRemod"/>
</dbReference>
<keyword evidence="8" id="KW-0539">Nucleus</keyword>
<evidence type="ECO:0000256" key="9">
    <source>
        <dbReference type="SAM" id="Coils"/>
    </source>
</evidence>
<feature type="region of interest" description="Disordered" evidence="10">
    <location>
        <begin position="119"/>
        <end position="162"/>
    </location>
</feature>
<feature type="compositionally biased region" description="Basic and acidic residues" evidence="10">
    <location>
        <begin position="474"/>
        <end position="496"/>
    </location>
</feature>
<keyword evidence="1" id="KW-1017">Isopeptide bond</keyword>
<feature type="compositionally biased region" description="Acidic residues" evidence="10">
    <location>
        <begin position="152"/>
        <end position="162"/>
    </location>
</feature>
<evidence type="ECO:0000256" key="6">
    <source>
        <dbReference type="ARBA" id="ARBA00023125"/>
    </source>
</evidence>
<feature type="compositionally biased region" description="Polar residues" evidence="10">
    <location>
        <begin position="607"/>
        <end position="616"/>
    </location>
</feature>
<feature type="compositionally biased region" description="Basic and acidic residues" evidence="10">
    <location>
        <begin position="787"/>
        <end position="805"/>
    </location>
</feature>
<evidence type="ECO:0000256" key="2">
    <source>
        <dbReference type="ARBA" id="ARBA00022553"/>
    </source>
</evidence>
<keyword evidence="13" id="KW-1185">Reference proteome</keyword>
<sequence>MQVDDPPYLSVGTAVSAKYKGAFCEAKVSKVVRLVKCKVSYKLGLGTATLTDEQIKGTLRVGQIVQAKHQDKKELVEATISKIQDCSQYTVVFDDGDITTLRRTALCLKSGRHFNESETLDQLPLTHPEHFGNPVVGGRRGRRTRQPKEDSSDGEAEEENEPDLEAYLLDLKRVVSVETTEKKRTKDNWFPGLVVIPSAQPTVRINMKDEYLIRSFKDGRYYTVPKKEVNQFNRELAEKVDNPSLAEAIQKAVRFLDHNELPPHWEKSSLFHSHSVDSESEENYSDSSDDEPTEEKDRFVAQLYKFMDEANTPLNKTPTISNQDIDLHRLFRLVEKMGGYNRVTNQNKWRTVTLRLHLPGSQNIFNQVKAVYKKCLSSYETFYRTLGVTMLNHTRPTKKNKGRSLIRDRDRASIHSPAPEKEEPPEEKKEQPTTSKEPPPETPKPKRAEKRKAPVAVVAEVSDTNSSDTTEQIEAAKEVTRPKRERIESKTVPSKEKKGKAVPTDKVKTLVEKFEEQAKKEEEEKVQNTRSKAQSKQKDVVAAPVEEPKKEKEKEKEKKPEPKTPKVTKQPVVKQTNKPVAPPVPTEEEKKKGKKRVAEEKPAVVESVSNEPSAPSINIGDKLKVFYGSSNDSKVTYEAKVIEIDKDQAGQVVYLVHYTGWNTRYDEWIQPQRIAENLSATKKAKRSRQNANASPSSAKNQTPKALAKRTRVSSMSARSSTTEPPRSTTPSSVTSSGSRTKSPATPATRSTARLRQDSTKRTRRISAQTDVSAHTDSESEATGSDSEAPRTRSNTKSENDSEIKTYRRRPPRILTTPKAEKNKEPDGEETVKEEQDQKPSRFSRRIRRSPEKSAEESEDDGNPPKGRDFDLNQIRSELKGFTKAIKLPTLDAGDDKEVCSSSDESDSGPPPLEKSVIEEEIDEKKEKPLEKSSSSEDVYEFKEPEPFEFESRTKLGEEKKRLSRSIFDDLDKPVKPRTVNILSDKKPPISLRKDESDDSDNEDEEETVIEMSPPKEEEDPFDKLVVSPSFNLIKTSDKVIENKEKVVRNISDDSLSLFRDLPPDASDDYSGDMELSDCESQTQIFTTSPEKMARVESIFGDSNFSKPSPDQNTLDLEFSSLGKTDEGGASYPSDEDSIREQIQRVIAQSSSTDDDSNDAVTLPPSTVSFQIKKKDTEPLTTMSSILGISVCEPVPKGEPEEVVKEEEPKKEVVSTVIPEVVEEKPPVVEKQQTTSPILQETDSPLLESTVSQQPVSNVKLEETTKEISTVKTGTKIIDSIIQKFNAIKKETAGKSSPKREPEQKEEIKEKLETPRSPVKDEAKFEPEEPKYSPEQKQELPEPMVEDKEEEDDEEMEEEEENPSSAAEENSKISSSMNKSDTPDSKKRKKVLSRAFIEDSETDSSDSEQLVIARSDEDSQTMSVDIKLRPDPKESDSSNMFNQLQTTDDSQSREDIEFNFDIKKEVRNLSPPTIEKDDKTEEPEASKEEEPDPNLHSLLLCEEVIPRSPAPPSEPVSSQDIKPMKSVLEMPFASAPSTSNNKSMLLDQKKAAESPPHMEIQEERENRLENSTVIDNTPPTTPESSISNLSLRGDAGSFSPNMGDNESCKSNDIETEYLRQRNTSSKVSPYSEEDTQMMGDIKKPASCKKRRKSLRNSEDTMPLSGKKSKKNRSRHNSDSDDTSDHSNTGSAKISAYNRPNRSPRPSQYNFYVEFDSSLDSVQRISILQQKLAELRKTYADVKAELAVVERRRKKIRRREREALKAAKQELACA</sequence>
<dbReference type="Pfam" id="PF08169">
    <property type="entry name" value="RBB1NT"/>
    <property type="match status" value="1"/>
</dbReference>
<dbReference type="InterPro" id="IPR012603">
    <property type="entry name" value="ARID4A/B_PWWP"/>
</dbReference>
<feature type="compositionally biased region" description="Polar residues" evidence="10">
    <location>
        <begin position="689"/>
        <end position="703"/>
    </location>
</feature>
<feature type="compositionally biased region" description="Basic and acidic residues" evidence="10">
    <location>
        <begin position="1674"/>
        <end position="1683"/>
    </location>
</feature>
<dbReference type="SMART" id="SM01014">
    <property type="entry name" value="ARID"/>
    <property type="match status" value="1"/>
</dbReference>
<dbReference type="SUPFAM" id="SSF54160">
    <property type="entry name" value="Chromo domain-like"/>
    <property type="match status" value="1"/>
</dbReference>
<evidence type="ECO:0000256" key="8">
    <source>
        <dbReference type="ARBA" id="ARBA00023242"/>
    </source>
</evidence>
<feature type="compositionally biased region" description="Basic and acidic residues" evidence="10">
    <location>
        <begin position="587"/>
        <end position="603"/>
    </location>
</feature>
<evidence type="ECO:0000256" key="1">
    <source>
        <dbReference type="ARBA" id="ARBA00022499"/>
    </source>
</evidence>
<feature type="region of interest" description="Disordered" evidence="10">
    <location>
        <begin position="679"/>
        <end position="955"/>
    </location>
</feature>
<feature type="region of interest" description="Disordered" evidence="10">
    <location>
        <begin position="1285"/>
        <end position="1707"/>
    </location>
</feature>
<keyword evidence="5" id="KW-0805">Transcription regulation</keyword>
<dbReference type="GeneID" id="126887426"/>
<feature type="compositionally biased region" description="Basic and acidic residues" evidence="10">
    <location>
        <begin position="1558"/>
        <end position="1567"/>
    </location>
</feature>
<feature type="compositionally biased region" description="Low complexity" evidence="10">
    <location>
        <begin position="716"/>
        <end position="743"/>
    </location>
</feature>
<dbReference type="InterPro" id="IPR016197">
    <property type="entry name" value="Chromo-like_dom_sf"/>
</dbReference>
<feature type="compositionally biased region" description="Polar residues" evidence="10">
    <location>
        <begin position="1100"/>
        <end position="1114"/>
    </location>
</feature>
<feature type="region of interest" description="Disordered" evidence="10">
    <location>
        <begin position="274"/>
        <end position="294"/>
    </location>
</feature>
<dbReference type="InterPro" id="IPR001606">
    <property type="entry name" value="ARID_dom"/>
</dbReference>
<feature type="compositionally biased region" description="Acidic residues" evidence="10">
    <location>
        <begin position="996"/>
        <end position="1008"/>
    </location>
</feature>
<feature type="region of interest" description="Disordered" evidence="10">
    <location>
        <begin position="1191"/>
        <end position="1212"/>
    </location>
</feature>
<dbReference type="PANTHER" id="PTHR13964">
    <property type="entry name" value="RBP-RELATED"/>
    <property type="match status" value="1"/>
</dbReference>
<dbReference type="SMART" id="SM00501">
    <property type="entry name" value="BRIGHT"/>
    <property type="match status" value="1"/>
</dbReference>
<dbReference type="CDD" id="cd20390">
    <property type="entry name" value="Tudor_ARID4_rpt2"/>
    <property type="match status" value="1"/>
</dbReference>
<feature type="compositionally biased region" description="Basic and acidic residues" evidence="10">
    <location>
        <begin position="865"/>
        <end position="880"/>
    </location>
</feature>
<dbReference type="CDD" id="cd16100">
    <property type="entry name" value="ARID"/>
    <property type="match status" value="1"/>
</dbReference>
<feature type="compositionally biased region" description="Polar residues" evidence="10">
    <location>
        <begin position="1078"/>
        <end position="1089"/>
    </location>
</feature>
<feature type="compositionally biased region" description="Acidic residues" evidence="10">
    <location>
        <begin position="1065"/>
        <end position="1077"/>
    </location>
</feature>
<dbReference type="Gene3D" id="1.10.150.60">
    <property type="entry name" value="ARID DNA-binding domain"/>
    <property type="match status" value="1"/>
</dbReference>
<feature type="compositionally biased region" description="Basic and acidic residues" evidence="10">
    <location>
        <begin position="405"/>
        <end position="431"/>
    </location>
</feature>
<dbReference type="EnsemblMetazoa" id="XM_050654952.1">
    <property type="protein sequence ID" value="XP_050510909.1"/>
    <property type="gene ID" value="LOC126887426"/>
</dbReference>
<feature type="compositionally biased region" description="Polar residues" evidence="10">
    <location>
        <begin position="765"/>
        <end position="786"/>
    </location>
</feature>
<protein>
    <recommendedName>
        <fullName evidence="11">ARID domain-containing protein</fullName>
    </recommendedName>
</protein>
<feature type="compositionally biased region" description="Acidic residues" evidence="10">
    <location>
        <begin position="1346"/>
        <end position="1361"/>
    </location>
</feature>
<feature type="compositionally biased region" description="Polar residues" evidence="10">
    <location>
        <begin position="1231"/>
        <end position="1256"/>
    </location>
</feature>
<evidence type="ECO:0000259" key="11">
    <source>
        <dbReference type="PROSITE" id="PS51011"/>
    </source>
</evidence>
<feature type="domain" description="ARID" evidence="11">
    <location>
        <begin position="293"/>
        <end position="384"/>
    </location>
</feature>
<feature type="compositionally biased region" description="Basic and acidic residues" evidence="10">
    <location>
        <begin position="1449"/>
        <end position="1466"/>
    </location>
</feature>
<dbReference type="SMART" id="SM00298">
    <property type="entry name" value="CHROMO"/>
    <property type="match status" value="1"/>
</dbReference>
<dbReference type="InterPro" id="IPR036431">
    <property type="entry name" value="ARID_dom_sf"/>
</dbReference>
<dbReference type="SUPFAM" id="SSF63748">
    <property type="entry name" value="Tudor/PWWP/MBT"/>
    <property type="match status" value="1"/>
</dbReference>
<evidence type="ECO:0000313" key="12">
    <source>
        <dbReference type="EnsemblMetazoa" id="XP_050510909.1"/>
    </source>
</evidence>
<feature type="compositionally biased region" description="Polar residues" evidence="10">
    <location>
        <begin position="462"/>
        <end position="472"/>
    </location>
</feature>
<feature type="compositionally biased region" description="Basic and acidic residues" evidence="10">
    <location>
        <begin position="818"/>
        <end position="839"/>
    </location>
</feature>
<feature type="compositionally biased region" description="Basic and acidic residues" evidence="10">
    <location>
        <begin position="1605"/>
        <end position="1618"/>
    </location>
</feature>
<feature type="compositionally biased region" description="Basic and acidic residues" evidence="10">
    <location>
        <begin position="1195"/>
        <end position="1212"/>
    </location>
</feature>
<feature type="compositionally biased region" description="Basic and acidic residues" evidence="10">
    <location>
        <begin position="983"/>
        <end position="995"/>
    </location>
</feature>
<keyword evidence="4" id="KW-0156">Chromatin regulator</keyword>
<organism evidence="12 13">
    <name type="scientific">Diabrotica virgifera virgifera</name>
    <name type="common">western corn rootworm</name>
    <dbReference type="NCBI Taxonomy" id="50390"/>
    <lineage>
        <taxon>Eukaryota</taxon>
        <taxon>Metazoa</taxon>
        <taxon>Ecdysozoa</taxon>
        <taxon>Arthropoda</taxon>
        <taxon>Hexapoda</taxon>
        <taxon>Insecta</taxon>
        <taxon>Pterygota</taxon>
        <taxon>Neoptera</taxon>
        <taxon>Endopterygota</taxon>
        <taxon>Coleoptera</taxon>
        <taxon>Polyphaga</taxon>
        <taxon>Cucujiformia</taxon>
        <taxon>Chrysomeloidea</taxon>
        <taxon>Chrysomelidae</taxon>
        <taxon>Galerucinae</taxon>
        <taxon>Diabroticina</taxon>
        <taxon>Diabroticites</taxon>
        <taxon>Diabrotica</taxon>
    </lineage>
</organism>
<dbReference type="Gene3D" id="2.30.30.140">
    <property type="match status" value="3"/>
</dbReference>
<dbReference type="Pfam" id="PF11717">
    <property type="entry name" value="Tudor-knot"/>
    <property type="match status" value="1"/>
</dbReference>
<feature type="compositionally biased region" description="Basic and acidic residues" evidence="10">
    <location>
        <begin position="503"/>
        <end position="527"/>
    </location>
</feature>
<dbReference type="Proteomes" id="UP001652700">
    <property type="component" value="Unplaced"/>
</dbReference>
<proteinExistence type="predicted"/>
<reference evidence="12" key="1">
    <citation type="submission" date="2025-05" db="UniProtKB">
        <authorList>
            <consortium name="EnsemblMetazoa"/>
        </authorList>
    </citation>
    <scope>IDENTIFICATION</scope>
</reference>
<feature type="compositionally biased region" description="Basic and acidic residues" evidence="10">
    <location>
        <begin position="922"/>
        <end position="955"/>
    </location>
</feature>
<dbReference type="CDD" id="cd20389">
    <property type="entry name" value="Tudor_ARID4_rpt1"/>
    <property type="match status" value="1"/>
</dbReference>
<feature type="compositionally biased region" description="Basic and acidic residues" evidence="10">
    <location>
        <begin position="1287"/>
        <end position="1339"/>
    </location>
</feature>
<feature type="coiled-coil region" evidence="9">
    <location>
        <begin position="1723"/>
        <end position="1757"/>
    </location>
</feature>
<evidence type="ECO:0000256" key="3">
    <source>
        <dbReference type="ARBA" id="ARBA00022843"/>
    </source>
</evidence>
<dbReference type="SUPFAM" id="SSF46774">
    <property type="entry name" value="ARID-like"/>
    <property type="match status" value="1"/>
</dbReference>
<feature type="compositionally biased region" description="Basic and acidic residues" evidence="10">
    <location>
        <begin position="1473"/>
        <end position="1487"/>
    </location>
</feature>
<feature type="compositionally biased region" description="Basic residues" evidence="10">
    <location>
        <begin position="395"/>
        <end position="404"/>
    </location>
</feature>
<feature type="compositionally biased region" description="Polar residues" evidence="10">
    <location>
        <begin position="1696"/>
        <end position="1707"/>
    </location>
</feature>
<feature type="region of interest" description="Disordered" evidence="10">
    <location>
        <begin position="976"/>
        <end position="1022"/>
    </location>
</feature>
<keyword evidence="6" id="KW-0238">DNA-binding</keyword>
<accession>A0ABM5KL35</accession>
<feature type="compositionally biased region" description="Low complexity" evidence="10">
    <location>
        <begin position="565"/>
        <end position="579"/>
    </location>
</feature>
<dbReference type="SMART" id="SM00333">
    <property type="entry name" value="TUDOR"/>
    <property type="match status" value="1"/>
</dbReference>
<evidence type="ECO:0000256" key="4">
    <source>
        <dbReference type="ARBA" id="ARBA00022853"/>
    </source>
</evidence>
<dbReference type="InterPro" id="IPR002999">
    <property type="entry name" value="Tudor"/>
</dbReference>
<evidence type="ECO:0000256" key="7">
    <source>
        <dbReference type="ARBA" id="ARBA00023163"/>
    </source>
</evidence>
<feature type="compositionally biased region" description="Basic and acidic residues" evidence="10">
    <location>
        <begin position="546"/>
        <end position="564"/>
    </location>
</feature>
<feature type="compositionally biased region" description="Basic residues" evidence="10">
    <location>
        <begin position="1644"/>
        <end position="1653"/>
    </location>
</feature>
<feature type="compositionally biased region" description="Polar residues" evidence="10">
    <location>
        <begin position="1568"/>
        <end position="1589"/>
    </location>
</feature>
<dbReference type="InterPro" id="IPR000953">
    <property type="entry name" value="Chromo/chromo_shadow_dom"/>
</dbReference>
<dbReference type="PANTHER" id="PTHR13964:SF27">
    <property type="entry name" value="HAT-TRICK, ISOFORM D"/>
    <property type="match status" value="1"/>
</dbReference>
<evidence type="ECO:0000256" key="5">
    <source>
        <dbReference type="ARBA" id="ARBA00023015"/>
    </source>
</evidence>
<evidence type="ECO:0000256" key="10">
    <source>
        <dbReference type="SAM" id="MobiDB-lite"/>
    </source>
</evidence>
<dbReference type="PROSITE" id="PS51011">
    <property type="entry name" value="ARID"/>
    <property type="match status" value="1"/>
</dbReference>
<feature type="region of interest" description="Disordered" evidence="10">
    <location>
        <begin position="1056"/>
        <end position="1137"/>
    </location>
</feature>
<feature type="compositionally biased region" description="Polar residues" evidence="10">
    <location>
        <begin position="1436"/>
        <end position="1448"/>
    </location>
</feature>
<feature type="compositionally biased region" description="Basic and acidic residues" evidence="10">
    <location>
        <begin position="1425"/>
        <end position="1435"/>
    </location>
</feature>
<keyword evidence="7" id="KW-0804">Transcription</keyword>
<feature type="compositionally biased region" description="Acidic residues" evidence="10">
    <location>
        <begin position="278"/>
        <end position="294"/>
    </location>
</feature>
<feature type="region of interest" description="Disordered" evidence="10">
    <location>
        <begin position="1224"/>
        <end position="1257"/>
    </location>
</feature>
<evidence type="ECO:0000313" key="13">
    <source>
        <dbReference type="Proteomes" id="UP001652700"/>
    </source>
</evidence>
<feature type="region of interest" description="Disordered" evidence="10">
    <location>
        <begin position="394"/>
        <end position="618"/>
    </location>
</feature>
<dbReference type="RefSeq" id="XP_050510909.1">
    <property type="nucleotide sequence ID" value="XM_050654952.1"/>
</dbReference>
<keyword evidence="3" id="KW-0832">Ubl conjugation</keyword>
<keyword evidence="9" id="KW-0175">Coiled coil</keyword>
<dbReference type="InterPro" id="IPR025995">
    <property type="entry name" value="Tudor-knot"/>
</dbReference>
<name>A0ABM5KL35_DIAVI</name>
<keyword evidence="2" id="KW-0597">Phosphoprotein</keyword>